<sequence length="242" mass="26227">MDLTWHGHSTWAVESGDTRLLIDPFFDNPHTSLEPSDVADPDYVLITHGHADHIAHAGEFSDATLVATPEITGYLSEEHGFDDPIGMNLGGTVECGDVFVTMVRADHTSGLNTGYEHEVGMPAGFVISEQLPTQTTDAENTTFYHAGDTALMSEMKDVIGPFLEPDAVAVPCGDHFTMGPWQAAVAVDWCDPDYAFPMHYDTFPPIEIDVDDFVREVGATGNDAEAVVLEGDETFTIGGDDY</sequence>
<dbReference type="SMART" id="SM00849">
    <property type="entry name" value="Lactamase_B"/>
    <property type="match status" value="1"/>
</dbReference>
<dbReference type="PANTHER" id="PTHR43546">
    <property type="entry name" value="UPF0173 METAL-DEPENDENT HYDROLASE MJ1163-RELATED"/>
    <property type="match status" value="1"/>
</dbReference>
<evidence type="ECO:0000256" key="1">
    <source>
        <dbReference type="ARBA" id="ARBA00022801"/>
    </source>
</evidence>
<reference evidence="4 5" key="1">
    <citation type="journal article" date="2019" name="Int. J. Syst. Evol. Microbiol.">
        <title>The Global Catalogue of Microorganisms (GCM) 10K type strain sequencing project: providing services to taxonomists for standard genome sequencing and annotation.</title>
        <authorList>
            <consortium name="The Broad Institute Genomics Platform"/>
            <consortium name="The Broad Institute Genome Sequencing Center for Infectious Disease"/>
            <person name="Wu L."/>
            <person name="Ma J."/>
        </authorList>
    </citation>
    <scope>NUCLEOTIDE SEQUENCE [LARGE SCALE GENOMIC DNA]</scope>
    <source>
        <strain evidence="4 5">DT31</strain>
    </source>
</reference>
<dbReference type="SUPFAM" id="SSF56281">
    <property type="entry name" value="Metallo-hydrolase/oxidoreductase"/>
    <property type="match status" value="1"/>
</dbReference>
<dbReference type="HAMAP" id="MF_00457">
    <property type="entry name" value="UPF0173"/>
    <property type="match status" value="1"/>
</dbReference>
<gene>
    <name evidence="4" type="ORF">ACFQL9_04430</name>
</gene>
<dbReference type="Pfam" id="PF13483">
    <property type="entry name" value="Lactamase_B_3"/>
    <property type="match status" value="1"/>
</dbReference>
<dbReference type="NCBIfam" id="NF001911">
    <property type="entry name" value="PRK00685.1"/>
    <property type="match status" value="1"/>
</dbReference>
<dbReference type="EMBL" id="JBHTAH010000003">
    <property type="protein sequence ID" value="MFC7068881.1"/>
    <property type="molecule type" value="Genomic_DNA"/>
</dbReference>
<dbReference type="InterPro" id="IPR001279">
    <property type="entry name" value="Metallo-B-lactamas"/>
</dbReference>
<accession>A0ABD5WC37</accession>
<comment type="caution">
    <text evidence="4">The sequence shown here is derived from an EMBL/GenBank/DDBJ whole genome shotgun (WGS) entry which is preliminary data.</text>
</comment>
<organism evidence="4 5">
    <name type="scientific">Halobaculum lipolyticum</name>
    <dbReference type="NCBI Taxonomy" id="3032001"/>
    <lineage>
        <taxon>Archaea</taxon>
        <taxon>Methanobacteriati</taxon>
        <taxon>Methanobacteriota</taxon>
        <taxon>Stenosarchaea group</taxon>
        <taxon>Halobacteria</taxon>
        <taxon>Halobacteriales</taxon>
        <taxon>Haloferacaceae</taxon>
        <taxon>Halobaculum</taxon>
    </lineage>
</organism>
<dbReference type="AlphaFoldDB" id="A0ABD5WC37"/>
<evidence type="ECO:0000313" key="4">
    <source>
        <dbReference type="EMBL" id="MFC7068881.1"/>
    </source>
</evidence>
<dbReference type="GO" id="GO:0016787">
    <property type="term" value="F:hydrolase activity"/>
    <property type="evidence" value="ECO:0007669"/>
    <property type="project" value="UniProtKB-UniRule"/>
</dbReference>
<keyword evidence="5" id="KW-1185">Reference proteome</keyword>
<dbReference type="InterPro" id="IPR036866">
    <property type="entry name" value="RibonucZ/Hydroxyglut_hydro"/>
</dbReference>
<comment type="similarity">
    <text evidence="2">Belongs to the UPF0173 family.</text>
</comment>
<protein>
    <recommendedName>
        <fullName evidence="2">UPF0173 metal-dependent hydrolase ACFQL9_04430</fullName>
    </recommendedName>
</protein>
<evidence type="ECO:0000259" key="3">
    <source>
        <dbReference type="SMART" id="SM00849"/>
    </source>
</evidence>
<dbReference type="InterPro" id="IPR050114">
    <property type="entry name" value="UPF0173_UPF0282_UlaG_hydrolase"/>
</dbReference>
<proteinExistence type="inferred from homology"/>
<dbReference type="Gene3D" id="3.60.15.10">
    <property type="entry name" value="Ribonuclease Z/Hydroxyacylglutathione hydrolase-like"/>
    <property type="match status" value="1"/>
</dbReference>
<dbReference type="GeneID" id="81125873"/>
<keyword evidence="1 2" id="KW-0378">Hydrolase</keyword>
<dbReference type="PANTHER" id="PTHR43546:SF3">
    <property type="entry name" value="UPF0173 METAL-DEPENDENT HYDROLASE MJ1163"/>
    <property type="match status" value="1"/>
</dbReference>
<feature type="domain" description="Metallo-beta-lactamase" evidence="3">
    <location>
        <begin position="7"/>
        <end position="199"/>
    </location>
</feature>
<evidence type="ECO:0000313" key="5">
    <source>
        <dbReference type="Proteomes" id="UP001596461"/>
    </source>
</evidence>
<dbReference type="RefSeq" id="WP_284031011.1">
    <property type="nucleotide sequence ID" value="NZ_CP126154.1"/>
</dbReference>
<name>A0ABD5WC37_9EURY</name>
<evidence type="ECO:0000256" key="2">
    <source>
        <dbReference type="HAMAP-Rule" id="MF_00457"/>
    </source>
</evidence>
<dbReference type="InterPro" id="IPR022877">
    <property type="entry name" value="UPF0173"/>
</dbReference>
<dbReference type="Proteomes" id="UP001596461">
    <property type="component" value="Unassembled WGS sequence"/>
</dbReference>